<gene>
    <name evidence="2" type="ORF">DPRO_PA0015</name>
</gene>
<evidence type="ECO:0000259" key="1">
    <source>
        <dbReference type="Pfam" id="PF00483"/>
    </source>
</evidence>
<keyword evidence="3" id="KW-1185">Reference proteome</keyword>
<organism evidence="2 3">
    <name type="scientific">Pseudodesulfovibrio profundus</name>
    <dbReference type="NCBI Taxonomy" id="57320"/>
    <lineage>
        <taxon>Bacteria</taxon>
        <taxon>Pseudomonadati</taxon>
        <taxon>Thermodesulfobacteriota</taxon>
        <taxon>Desulfovibrionia</taxon>
        <taxon>Desulfovibrionales</taxon>
        <taxon>Desulfovibrionaceae</taxon>
    </lineage>
</organism>
<proteinExistence type="predicted"/>
<keyword evidence="2" id="KW-0614">Plasmid</keyword>
<dbReference type="OrthoDB" id="9814110at2"/>
<feature type="domain" description="Nucleotidyl transferase" evidence="1">
    <location>
        <begin position="5"/>
        <end position="223"/>
    </location>
</feature>
<dbReference type="AlphaFoldDB" id="A0A2C8FG27"/>
<accession>A0A2C8FG27</accession>
<evidence type="ECO:0000313" key="3">
    <source>
        <dbReference type="Proteomes" id="UP000219215"/>
    </source>
</evidence>
<dbReference type="Gene3D" id="3.90.550.10">
    <property type="entry name" value="Spore Coat Polysaccharide Biosynthesis Protein SpsA, Chain A"/>
    <property type="match status" value="1"/>
</dbReference>
<dbReference type="InterPro" id="IPR005835">
    <property type="entry name" value="NTP_transferase_dom"/>
</dbReference>
<dbReference type="PANTHER" id="PTHR22572">
    <property type="entry name" value="SUGAR-1-PHOSPHATE GUANYL TRANSFERASE"/>
    <property type="match status" value="1"/>
</dbReference>
<dbReference type="EMBL" id="LT907976">
    <property type="protein sequence ID" value="SOB62139.1"/>
    <property type="molecule type" value="Genomic_DNA"/>
</dbReference>
<name>A0A2C8FG27_9BACT</name>
<dbReference type="InterPro" id="IPR050486">
    <property type="entry name" value="Mannose-1P_guanyltransferase"/>
</dbReference>
<evidence type="ECO:0000313" key="2">
    <source>
        <dbReference type="EMBL" id="SOB62139.1"/>
    </source>
</evidence>
<dbReference type="KEGG" id="pprf:DPRO_PA0015"/>
<dbReference type="RefSeq" id="WP_157917579.1">
    <property type="nucleotide sequence ID" value="NZ_LT907976.1"/>
</dbReference>
<dbReference type="Proteomes" id="UP000219215">
    <property type="component" value="Plasmid paDPRO"/>
</dbReference>
<geneLocation type="plasmid" evidence="3">
    <name>padpro</name>
</geneLocation>
<dbReference type="CDD" id="cd06915">
    <property type="entry name" value="NTP_transferase_WcbM_like"/>
    <property type="match status" value="1"/>
</dbReference>
<dbReference type="SUPFAM" id="SSF53448">
    <property type="entry name" value="Nucleotide-diphospho-sugar transferases"/>
    <property type="match status" value="1"/>
</dbReference>
<reference evidence="3" key="1">
    <citation type="submission" date="2017-09" db="EMBL/GenBank/DDBJ databases">
        <authorList>
            <person name="Regsiter A."/>
            <person name="William W."/>
        </authorList>
    </citation>
    <scope>NUCLEOTIDE SEQUENCE [LARGE SCALE GENOMIC DNA]</scope>
    <source>
        <strain evidence="3">500-1</strain>
        <plasmid evidence="3">padpro</plasmid>
    </source>
</reference>
<dbReference type="Pfam" id="PF00483">
    <property type="entry name" value="NTP_transferase"/>
    <property type="match status" value="1"/>
</dbReference>
<dbReference type="InterPro" id="IPR029044">
    <property type="entry name" value="Nucleotide-diphossugar_trans"/>
</dbReference>
<sequence length="237" mass="25758">MIHQAVILAGGKGTRLGKLTEAMPKPVLPVGGDPFINYLIWNLTRYGVTDIVISSGYHHEQLVSILDCHPVSGVDIRFVQESTPLGTGGGLRNCLSILDDQFFVLNGDSIFDLNYHDLAKRAGSGAAIGLRRVDDTARYGRVEVTDDLATSFREKGESGPGFINSGIYCLTKAIVEDMPDGESSLECDLFPRLAAQKQLGAGQYTGFFIDIGIPEDFNRAQESVPAWKRMAASSEME</sequence>
<protein>
    <submittedName>
        <fullName evidence="2">D-glycero-D-manno-heptose 1,7-bisphosphate phosphatase</fullName>
    </submittedName>
</protein>